<feature type="transmembrane region" description="Helical" evidence="15">
    <location>
        <begin position="169"/>
        <end position="186"/>
    </location>
</feature>
<evidence type="ECO:0000256" key="5">
    <source>
        <dbReference type="ARBA" id="ARBA00022553"/>
    </source>
</evidence>
<dbReference type="InterPro" id="IPR027256">
    <property type="entry name" value="P-typ_ATPase_IB"/>
</dbReference>
<keyword evidence="7 15" id="KW-0479">Metal-binding</keyword>
<dbReference type="SFLD" id="SFLDG00002">
    <property type="entry name" value="C1.7:_P-type_atpase_like"/>
    <property type="match status" value="1"/>
</dbReference>
<keyword evidence="8 15" id="KW-0547">Nucleotide-binding</keyword>
<dbReference type="PRINTS" id="PR00120">
    <property type="entry name" value="HATPASE"/>
</dbReference>
<dbReference type="Gene3D" id="3.40.50.1000">
    <property type="entry name" value="HAD superfamily/HAD-like"/>
    <property type="match status" value="1"/>
</dbReference>
<feature type="region of interest" description="Disordered" evidence="16">
    <location>
        <begin position="1"/>
        <end position="67"/>
    </location>
</feature>
<feature type="transmembrane region" description="Helical" evidence="15">
    <location>
        <begin position="669"/>
        <end position="691"/>
    </location>
</feature>
<evidence type="ECO:0000256" key="9">
    <source>
        <dbReference type="ARBA" id="ARBA00022840"/>
    </source>
</evidence>
<evidence type="ECO:0000256" key="14">
    <source>
        <dbReference type="ARBA" id="ARBA00023136"/>
    </source>
</evidence>
<evidence type="ECO:0000256" key="10">
    <source>
        <dbReference type="ARBA" id="ARBA00022842"/>
    </source>
</evidence>
<dbReference type="Gene3D" id="2.70.150.10">
    <property type="entry name" value="Calcium-transporting ATPase, cytoplasmic transduction domain A"/>
    <property type="match status" value="1"/>
</dbReference>
<comment type="similarity">
    <text evidence="2 15">Belongs to the cation transport ATPase (P-type) (TC 3.A.3) family. Type IB subfamily.</text>
</comment>
<evidence type="ECO:0000256" key="12">
    <source>
        <dbReference type="ARBA" id="ARBA00022989"/>
    </source>
</evidence>
<feature type="transmembrane region" description="Helical" evidence="15">
    <location>
        <begin position="79"/>
        <end position="97"/>
    </location>
</feature>
<dbReference type="SFLD" id="SFLDF00027">
    <property type="entry name" value="p-type_atpase"/>
    <property type="match status" value="1"/>
</dbReference>
<keyword evidence="6 15" id="KW-0812">Transmembrane</keyword>
<dbReference type="PANTHER" id="PTHR43520:SF5">
    <property type="entry name" value="CATION-TRANSPORTING P-TYPE ATPASE-RELATED"/>
    <property type="match status" value="1"/>
</dbReference>
<keyword evidence="10" id="KW-0460">Magnesium</keyword>
<dbReference type="SUPFAM" id="SSF56784">
    <property type="entry name" value="HAD-like"/>
    <property type="match status" value="1"/>
</dbReference>
<dbReference type="Gene3D" id="3.40.1110.10">
    <property type="entry name" value="Calcium-transporting ATPase, cytoplasmic domain N"/>
    <property type="match status" value="1"/>
</dbReference>
<gene>
    <name evidence="18" type="ORF">QQX09_13640</name>
</gene>
<feature type="transmembrane region" description="Helical" evidence="15">
    <location>
        <begin position="697"/>
        <end position="717"/>
    </location>
</feature>
<proteinExistence type="inferred from homology"/>
<keyword evidence="4 15" id="KW-1003">Cell membrane</keyword>
<evidence type="ECO:0000313" key="19">
    <source>
        <dbReference type="Proteomes" id="UP001172728"/>
    </source>
</evidence>
<dbReference type="RefSeq" id="WP_301135749.1">
    <property type="nucleotide sequence ID" value="NZ_JAUHPW010000013.1"/>
</dbReference>
<keyword evidence="19" id="KW-1185">Reference proteome</keyword>
<dbReference type="InterPro" id="IPR059000">
    <property type="entry name" value="ATPase_P-type_domA"/>
</dbReference>
<dbReference type="SUPFAM" id="SSF81665">
    <property type="entry name" value="Calcium ATPase, transmembrane domain M"/>
    <property type="match status" value="1"/>
</dbReference>
<evidence type="ECO:0000256" key="13">
    <source>
        <dbReference type="ARBA" id="ARBA00023065"/>
    </source>
</evidence>
<protein>
    <submittedName>
        <fullName evidence="18">Heavy metal translocating P-type ATPase</fullName>
    </submittedName>
</protein>
<dbReference type="Proteomes" id="UP001172728">
    <property type="component" value="Unassembled WGS sequence"/>
</dbReference>
<evidence type="ECO:0000256" key="3">
    <source>
        <dbReference type="ARBA" id="ARBA00022448"/>
    </source>
</evidence>
<sequence length="732" mass="75443">MARDHGTMAHEAPAPDDHTDHTDHTGHAEHGDHTSDANSKTGKTGRTGRTGKGSSHANHDAHTHHGTDHSGHAMLFKRLFWWNLLLAIPVIATSEMVEGWLGYDLPGSAWIPPVLGTVIFLWGGWPFLSMAWRDEITVRKPGMMTLISLAISTAFIASAAATFGVGDLSFWWELAALIVVMLLGHWQEMKAVGQAQGALAALAELLPDDAERTTPDGGTEHVSIGDLQNGDTVVVRPGGRIPADGAIVKGDASIDESMITGESAPVAKGEGDHVVAGTVATDGALRVEVTATGDDTALAGIQRMVQDAQNSRSGTRKLADRAAAWLFWIALAAAALTFAVHAVLGDPAQGLTAAVSVLVIACPHALGLAIPLVIAIATSTSAKQGILVKDTAALEAMRTIDAVLFDKTGTLTRGEHALTGTAAAGTATTDAIDDDTMLALAAAVEQDSEHPIGRAVVAAAQDRGLDIPTAEDADTLPGRGVRARVDGKDVAVGGPSLLDHLGIEAPASLDDAAAGWREKGGAVLHVVVDGEVVGAFTTADPIREESRQAVEALHARGIDVALITGDSQAVADAVARELGIDDVFAEVLPDDKDQAVADLQGKGKKVAMVGDGVNDAPALARADVGLAIGAGTDVAMEAAGVVLAGSDPRGVVGVIELSHASYRKMRQNLVWATGYNAVAIPVAAGAFQWAGLTMPPAVAAIAMSLSTIVVAANAQLLRRVALKPEEVAADEA</sequence>
<dbReference type="InterPro" id="IPR001757">
    <property type="entry name" value="P_typ_ATPase"/>
</dbReference>
<accession>A0ABT8GCM5</accession>
<dbReference type="Pfam" id="PF00122">
    <property type="entry name" value="E1-E2_ATPase"/>
    <property type="match status" value="1"/>
</dbReference>
<evidence type="ECO:0000256" key="11">
    <source>
        <dbReference type="ARBA" id="ARBA00022967"/>
    </source>
</evidence>
<dbReference type="EMBL" id="JAUHPW010000013">
    <property type="protein sequence ID" value="MDN4476896.1"/>
    <property type="molecule type" value="Genomic_DNA"/>
</dbReference>
<dbReference type="InterPro" id="IPR023298">
    <property type="entry name" value="ATPase_P-typ_TM_dom_sf"/>
</dbReference>
<keyword evidence="9 15" id="KW-0067">ATP-binding</keyword>
<feature type="compositionally biased region" description="Basic and acidic residues" evidence="16">
    <location>
        <begin position="1"/>
        <end position="35"/>
    </location>
</feature>
<evidence type="ECO:0000256" key="2">
    <source>
        <dbReference type="ARBA" id="ARBA00006024"/>
    </source>
</evidence>
<keyword evidence="13" id="KW-0406">Ion transport</keyword>
<evidence type="ECO:0000256" key="15">
    <source>
        <dbReference type="RuleBase" id="RU362081"/>
    </source>
</evidence>
<dbReference type="PRINTS" id="PR00119">
    <property type="entry name" value="CATATPASE"/>
</dbReference>
<keyword evidence="5" id="KW-0597">Phosphoprotein</keyword>
<dbReference type="NCBIfam" id="TIGR01525">
    <property type="entry name" value="ATPase-IB_hvy"/>
    <property type="match status" value="1"/>
</dbReference>
<dbReference type="PANTHER" id="PTHR43520">
    <property type="entry name" value="ATP7, ISOFORM B"/>
    <property type="match status" value="1"/>
</dbReference>
<dbReference type="SFLD" id="SFLDS00003">
    <property type="entry name" value="Haloacid_Dehalogenase"/>
    <property type="match status" value="1"/>
</dbReference>
<feature type="domain" description="P-type ATPase A" evidence="17">
    <location>
        <begin position="205"/>
        <end position="306"/>
    </location>
</feature>
<dbReference type="PROSITE" id="PS00154">
    <property type="entry name" value="ATPASE_E1_E2"/>
    <property type="match status" value="1"/>
</dbReference>
<organism evidence="18 19">
    <name type="scientific">Demequina litoralis</name>
    <dbReference type="NCBI Taxonomy" id="3051660"/>
    <lineage>
        <taxon>Bacteria</taxon>
        <taxon>Bacillati</taxon>
        <taxon>Actinomycetota</taxon>
        <taxon>Actinomycetes</taxon>
        <taxon>Micrococcales</taxon>
        <taxon>Demequinaceae</taxon>
        <taxon>Demequina</taxon>
    </lineage>
</organism>
<dbReference type="Pfam" id="PF00702">
    <property type="entry name" value="Hydrolase"/>
    <property type="match status" value="1"/>
</dbReference>
<name>A0ABT8GCM5_9MICO</name>
<dbReference type="InterPro" id="IPR023299">
    <property type="entry name" value="ATPase_P-typ_cyto_dom_N"/>
</dbReference>
<evidence type="ECO:0000256" key="6">
    <source>
        <dbReference type="ARBA" id="ARBA00022692"/>
    </source>
</evidence>
<keyword evidence="11" id="KW-1278">Translocase</keyword>
<evidence type="ECO:0000256" key="8">
    <source>
        <dbReference type="ARBA" id="ARBA00022741"/>
    </source>
</evidence>
<evidence type="ECO:0000256" key="7">
    <source>
        <dbReference type="ARBA" id="ARBA00022723"/>
    </source>
</evidence>
<keyword evidence="14 15" id="KW-0472">Membrane</keyword>
<dbReference type="NCBIfam" id="TIGR01511">
    <property type="entry name" value="ATPase-IB1_Cu"/>
    <property type="match status" value="1"/>
</dbReference>
<keyword evidence="12 15" id="KW-1133">Transmembrane helix</keyword>
<reference evidence="18" key="1">
    <citation type="submission" date="2023-06" db="EMBL/GenBank/DDBJ databases">
        <title>Sysu t00192.</title>
        <authorList>
            <person name="Gao L."/>
            <person name="Fang B.-Z."/>
            <person name="Li W.-J."/>
        </authorList>
    </citation>
    <scope>NUCLEOTIDE SEQUENCE</scope>
    <source>
        <strain evidence="18">SYSU T00192</strain>
    </source>
</reference>
<evidence type="ECO:0000256" key="16">
    <source>
        <dbReference type="SAM" id="MobiDB-lite"/>
    </source>
</evidence>
<feature type="transmembrane region" description="Helical" evidence="15">
    <location>
        <begin position="144"/>
        <end position="163"/>
    </location>
</feature>
<dbReference type="InterPro" id="IPR044492">
    <property type="entry name" value="P_typ_ATPase_HD_dom"/>
</dbReference>
<keyword evidence="3" id="KW-0813">Transport</keyword>
<feature type="transmembrane region" description="Helical" evidence="15">
    <location>
        <begin position="322"/>
        <end position="344"/>
    </location>
</feature>
<feature type="transmembrane region" description="Helical" evidence="15">
    <location>
        <begin position="350"/>
        <end position="377"/>
    </location>
</feature>
<evidence type="ECO:0000313" key="18">
    <source>
        <dbReference type="EMBL" id="MDN4476896.1"/>
    </source>
</evidence>
<dbReference type="InterPro" id="IPR008250">
    <property type="entry name" value="ATPase_P-typ_transduc_dom_A_sf"/>
</dbReference>
<dbReference type="InterPro" id="IPR023214">
    <property type="entry name" value="HAD_sf"/>
</dbReference>
<dbReference type="InterPro" id="IPR018303">
    <property type="entry name" value="ATPase_P-typ_P_site"/>
</dbReference>
<evidence type="ECO:0000256" key="1">
    <source>
        <dbReference type="ARBA" id="ARBA00004651"/>
    </source>
</evidence>
<evidence type="ECO:0000259" key="17">
    <source>
        <dbReference type="Pfam" id="PF00122"/>
    </source>
</evidence>
<feature type="transmembrane region" description="Helical" evidence="15">
    <location>
        <begin position="109"/>
        <end position="132"/>
    </location>
</feature>
<dbReference type="NCBIfam" id="TIGR01494">
    <property type="entry name" value="ATPase_P-type"/>
    <property type="match status" value="1"/>
</dbReference>
<comment type="subcellular location">
    <subcellularLocation>
        <location evidence="1">Cell membrane</location>
        <topology evidence="1">Multi-pass membrane protein</topology>
    </subcellularLocation>
</comment>
<comment type="caution">
    <text evidence="18">The sequence shown here is derived from an EMBL/GenBank/DDBJ whole genome shotgun (WGS) entry which is preliminary data.</text>
</comment>
<evidence type="ECO:0000256" key="4">
    <source>
        <dbReference type="ARBA" id="ARBA00022475"/>
    </source>
</evidence>
<dbReference type="SUPFAM" id="SSF81653">
    <property type="entry name" value="Calcium ATPase, transduction domain A"/>
    <property type="match status" value="1"/>
</dbReference>
<feature type="compositionally biased region" description="Basic and acidic residues" evidence="16">
    <location>
        <begin position="57"/>
        <end position="67"/>
    </location>
</feature>
<dbReference type="InterPro" id="IPR036412">
    <property type="entry name" value="HAD-like_sf"/>
</dbReference>